<evidence type="ECO:0000313" key="8">
    <source>
        <dbReference type="Proteomes" id="UP000190135"/>
    </source>
</evidence>
<evidence type="ECO:0000256" key="4">
    <source>
        <dbReference type="ARBA" id="ARBA00023315"/>
    </source>
</evidence>
<reference evidence="7 8" key="1">
    <citation type="submission" date="2017-02" db="EMBL/GenBank/DDBJ databases">
        <authorList>
            <person name="Peterson S.W."/>
        </authorList>
    </citation>
    <scope>NUCLEOTIDE SEQUENCE [LARGE SCALE GENOMIC DNA]</scope>
    <source>
        <strain evidence="7 8">USBA 369</strain>
    </source>
</reference>
<dbReference type="InterPro" id="IPR016181">
    <property type="entry name" value="Acyl_CoA_acyltransferase"/>
</dbReference>
<dbReference type="PROSITE" id="PS51186">
    <property type="entry name" value="GNAT"/>
    <property type="match status" value="1"/>
</dbReference>
<dbReference type="Gene3D" id="3.40.630.30">
    <property type="match status" value="1"/>
</dbReference>
<keyword evidence="4" id="KW-0012">Acyltransferase</keyword>
<keyword evidence="8" id="KW-1185">Reference proteome</keyword>
<evidence type="ECO:0000313" key="7">
    <source>
        <dbReference type="EMBL" id="SJZ78333.1"/>
    </source>
</evidence>
<evidence type="ECO:0000256" key="2">
    <source>
        <dbReference type="ARBA" id="ARBA00022649"/>
    </source>
</evidence>
<accession>A0A1T4NGT8</accession>
<dbReference type="OrthoDB" id="9799147at2"/>
<keyword evidence="3 7" id="KW-0808">Transferase</keyword>
<sequence>MARLKPPRPLDESDDRESFDCGRESMNQWFRRHAWRNQQLGVSRTTVLEDSESGAIAGYVTLSTGQIEREFLPKASQRNKPDPIPIFLLGQLAVDRRFQGMGVARSLLFYALTTSVLVSRQIGSFGVLTHPLDEEVRGFYRRFGFEELPGDPRRAMIVRIKDLERNGFGAG</sequence>
<dbReference type="STRING" id="1365950.SAMN05428963_10315"/>
<keyword evidence="1" id="KW-0678">Repressor</keyword>
<dbReference type="PANTHER" id="PTHR36449">
    <property type="entry name" value="ACETYLTRANSFERASE-RELATED"/>
    <property type="match status" value="1"/>
</dbReference>
<dbReference type="GO" id="GO:0016747">
    <property type="term" value="F:acyltransferase activity, transferring groups other than amino-acyl groups"/>
    <property type="evidence" value="ECO:0007669"/>
    <property type="project" value="InterPro"/>
</dbReference>
<protein>
    <submittedName>
        <fullName evidence="7">Predicted N-acetyltransferase YhbS</fullName>
    </submittedName>
</protein>
<dbReference type="Pfam" id="PF13508">
    <property type="entry name" value="Acetyltransf_7"/>
    <property type="match status" value="1"/>
</dbReference>
<proteinExistence type="predicted"/>
<evidence type="ECO:0000256" key="1">
    <source>
        <dbReference type="ARBA" id="ARBA00022491"/>
    </source>
</evidence>
<dbReference type="EMBL" id="FUXL01000003">
    <property type="protein sequence ID" value="SJZ78333.1"/>
    <property type="molecule type" value="Genomic_DNA"/>
</dbReference>
<dbReference type="InterPro" id="IPR000182">
    <property type="entry name" value="GNAT_dom"/>
</dbReference>
<evidence type="ECO:0000259" key="6">
    <source>
        <dbReference type="PROSITE" id="PS51186"/>
    </source>
</evidence>
<comment type="catalytic activity">
    <reaction evidence="5">
        <text>glycyl-tRNA(Gly) + acetyl-CoA = N-acetylglycyl-tRNA(Gly) + CoA + H(+)</text>
        <dbReference type="Rhea" id="RHEA:81867"/>
        <dbReference type="Rhea" id="RHEA-COMP:9683"/>
        <dbReference type="Rhea" id="RHEA-COMP:19766"/>
        <dbReference type="ChEBI" id="CHEBI:15378"/>
        <dbReference type="ChEBI" id="CHEBI:57287"/>
        <dbReference type="ChEBI" id="CHEBI:57288"/>
        <dbReference type="ChEBI" id="CHEBI:78522"/>
        <dbReference type="ChEBI" id="CHEBI:232036"/>
    </reaction>
</comment>
<evidence type="ECO:0000256" key="5">
    <source>
        <dbReference type="ARBA" id="ARBA00049880"/>
    </source>
</evidence>
<gene>
    <name evidence="7" type="ORF">SAMN05428963_10315</name>
</gene>
<organism evidence="7 8">
    <name type="scientific">Consotaella salsifontis</name>
    <dbReference type="NCBI Taxonomy" id="1365950"/>
    <lineage>
        <taxon>Bacteria</taxon>
        <taxon>Pseudomonadati</taxon>
        <taxon>Pseudomonadota</taxon>
        <taxon>Alphaproteobacteria</taxon>
        <taxon>Hyphomicrobiales</taxon>
        <taxon>Aurantimonadaceae</taxon>
        <taxon>Consotaella</taxon>
    </lineage>
</organism>
<dbReference type="RefSeq" id="WP_078707150.1">
    <property type="nucleotide sequence ID" value="NZ_FUXL01000003.1"/>
</dbReference>
<name>A0A1T4NGT8_9HYPH</name>
<dbReference type="AlphaFoldDB" id="A0A1T4NGT8"/>
<keyword evidence="2" id="KW-1277">Toxin-antitoxin system</keyword>
<feature type="domain" description="N-acetyltransferase" evidence="6">
    <location>
        <begin position="2"/>
        <end position="164"/>
    </location>
</feature>
<dbReference type="SUPFAM" id="SSF55729">
    <property type="entry name" value="Acyl-CoA N-acyltransferases (Nat)"/>
    <property type="match status" value="1"/>
</dbReference>
<dbReference type="Proteomes" id="UP000190135">
    <property type="component" value="Unassembled WGS sequence"/>
</dbReference>
<dbReference type="PANTHER" id="PTHR36449:SF1">
    <property type="entry name" value="ACETYLTRANSFERASE"/>
    <property type="match status" value="1"/>
</dbReference>
<evidence type="ECO:0000256" key="3">
    <source>
        <dbReference type="ARBA" id="ARBA00022679"/>
    </source>
</evidence>